<name>A0A009HRC7_ACIB9</name>
<dbReference type="PATRIC" id="fig|1310613.3.peg.957"/>
<organism evidence="1 2">
    <name type="scientific">Acinetobacter baumannii (strain 1295743)</name>
    <dbReference type="NCBI Taxonomy" id="1310613"/>
    <lineage>
        <taxon>Bacteria</taxon>
        <taxon>Pseudomonadati</taxon>
        <taxon>Pseudomonadota</taxon>
        <taxon>Gammaproteobacteria</taxon>
        <taxon>Moraxellales</taxon>
        <taxon>Moraxellaceae</taxon>
        <taxon>Acinetobacter</taxon>
        <taxon>Acinetobacter calcoaceticus/baumannii complex</taxon>
    </lineage>
</organism>
<protein>
    <submittedName>
        <fullName evidence="1">Uncharacterized protein</fullName>
    </submittedName>
</protein>
<gene>
    <name evidence="1" type="ORF">J512_1004</name>
</gene>
<dbReference type="Proteomes" id="UP000020595">
    <property type="component" value="Unassembled WGS sequence"/>
</dbReference>
<comment type="caution">
    <text evidence="1">The sequence shown here is derived from an EMBL/GenBank/DDBJ whole genome shotgun (WGS) entry which is preliminary data.</text>
</comment>
<reference evidence="1 2" key="1">
    <citation type="submission" date="2014-02" db="EMBL/GenBank/DDBJ databases">
        <title>Comparative genomics and transcriptomics to identify genetic mechanisms underlying the emergence of carbapenem resistant Acinetobacter baumannii (CRAb).</title>
        <authorList>
            <person name="Harris A.D."/>
            <person name="Johnson K.J."/>
            <person name="George J."/>
            <person name="Shefchek K."/>
            <person name="Daugherty S.C."/>
            <person name="Parankush S."/>
            <person name="Sadzewicz L."/>
            <person name="Tallon L."/>
            <person name="Sengamalay N."/>
            <person name="Hazen T.H."/>
            <person name="Rasko D.A."/>
        </authorList>
    </citation>
    <scope>NUCLEOTIDE SEQUENCE [LARGE SCALE GENOMIC DNA]</scope>
    <source>
        <strain evidence="1 2">1295743</strain>
    </source>
</reference>
<evidence type="ECO:0000313" key="2">
    <source>
        <dbReference type="Proteomes" id="UP000020595"/>
    </source>
</evidence>
<accession>A0A009HRC7</accession>
<sequence length="38" mass="4357">MALQPRNFHLGNFLKNNNVESPILELGFFVQLIALAMR</sequence>
<evidence type="ECO:0000313" key="1">
    <source>
        <dbReference type="EMBL" id="EXB06767.1"/>
    </source>
</evidence>
<dbReference type="AlphaFoldDB" id="A0A009HRC7"/>
<proteinExistence type="predicted"/>
<dbReference type="EMBL" id="JEWH01000008">
    <property type="protein sequence ID" value="EXB06767.1"/>
    <property type="molecule type" value="Genomic_DNA"/>
</dbReference>